<keyword evidence="1" id="KW-0812">Transmembrane</keyword>
<keyword evidence="1" id="KW-1133">Transmembrane helix</keyword>
<feature type="transmembrane region" description="Helical" evidence="1">
    <location>
        <begin position="6"/>
        <end position="24"/>
    </location>
</feature>
<reference evidence="2 3" key="1">
    <citation type="submission" date="2019-04" db="EMBL/GenBank/DDBJ databases">
        <authorList>
            <person name="Yang Y."/>
            <person name="Wei D."/>
        </authorList>
    </citation>
    <scope>NUCLEOTIDE SEQUENCE [LARGE SCALE GENOMIC DNA]</scope>
    <source>
        <strain evidence="2 3">L-1-4w-11</strain>
    </source>
</reference>
<dbReference type="OrthoDB" id="7573195at2"/>
<keyword evidence="1" id="KW-0472">Membrane</keyword>
<gene>
    <name evidence="2" type="ORF">FBR43_02060</name>
</gene>
<proteinExistence type="predicted"/>
<evidence type="ECO:0000313" key="3">
    <source>
        <dbReference type="Proteomes" id="UP000309138"/>
    </source>
</evidence>
<dbReference type="RefSeq" id="WP_136941561.1">
    <property type="nucleotide sequence ID" value="NZ_SWKR01000001.1"/>
</dbReference>
<comment type="caution">
    <text evidence="2">The sequence shown here is derived from an EMBL/GenBank/DDBJ whole genome shotgun (WGS) entry which is preliminary data.</text>
</comment>
<name>A0A4U1L9C3_9SPHN</name>
<feature type="transmembrane region" description="Helical" evidence="1">
    <location>
        <begin position="36"/>
        <end position="57"/>
    </location>
</feature>
<dbReference type="EMBL" id="SWKR01000001">
    <property type="protein sequence ID" value="TKD53143.1"/>
    <property type="molecule type" value="Genomic_DNA"/>
</dbReference>
<accession>A0A4U1L9C3</accession>
<evidence type="ECO:0000256" key="1">
    <source>
        <dbReference type="SAM" id="Phobius"/>
    </source>
</evidence>
<sequence>MSPFAGALGTLTIIAGLTVSLLRYRLYDAEAMIGRSAVYGVLTLGFVGLFAGGEKLIEAMGEAYFGRQLGALSGGLAAAAAAVLIVPMHRRVRDWAERRFQKDLLRLRHGLPQLVGDLRETAPVERIAEALADAAMQGVRSTHAAVLIEGGPVAARAIAPETVAAWREGCDPACEDADTARRDTLFPLRLALGTEDTGHVGWLLLGPRPDGSKPGKDERQVLSEIVGPAARALSIARQRTAREGALLRAMHAIEARLGALEAKAASRNEVPSPA</sequence>
<evidence type="ECO:0000313" key="2">
    <source>
        <dbReference type="EMBL" id="TKD53143.1"/>
    </source>
</evidence>
<dbReference type="Proteomes" id="UP000309138">
    <property type="component" value="Unassembled WGS sequence"/>
</dbReference>
<organism evidence="2 3">
    <name type="scientific">Sphingomonas baiyangensis</name>
    <dbReference type="NCBI Taxonomy" id="2572576"/>
    <lineage>
        <taxon>Bacteria</taxon>
        <taxon>Pseudomonadati</taxon>
        <taxon>Pseudomonadota</taxon>
        <taxon>Alphaproteobacteria</taxon>
        <taxon>Sphingomonadales</taxon>
        <taxon>Sphingomonadaceae</taxon>
        <taxon>Sphingomonas</taxon>
    </lineage>
</organism>
<feature type="transmembrane region" description="Helical" evidence="1">
    <location>
        <begin position="69"/>
        <end position="89"/>
    </location>
</feature>
<dbReference type="AlphaFoldDB" id="A0A4U1L9C3"/>
<protein>
    <submittedName>
        <fullName evidence="2">Uncharacterized protein</fullName>
    </submittedName>
</protein>
<keyword evidence="3" id="KW-1185">Reference proteome</keyword>